<comment type="caution">
    <text evidence="1">The sequence shown here is derived from an EMBL/GenBank/DDBJ whole genome shotgun (WGS) entry which is preliminary data.</text>
</comment>
<organism evidence="1 2">
    <name type="scientific">Kitasatospora cystarginea</name>
    <dbReference type="NCBI Taxonomy" id="58350"/>
    <lineage>
        <taxon>Bacteria</taxon>
        <taxon>Bacillati</taxon>
        <taxon>Actinomycetota</taxon>
        <taxon>Actinomycetes</taxon>
        <taxon>Kitasatosporales</taxon>
        <taxon>Streptomycetaceae</taxon>
        <taxon>Kitasatospora</taxon>
    </lineage>
</organism>
<keyword evidence="2" id="KW-1185">Reference proteome</keyword>
<evidence type="ECO:0000313" key="2">
    <source>
        <dbReference type="Proteomes" id="UP001500305"/>
    </source>
</evidence>
<proteinExistence type="predicted"/>
<dbReference type="InterPro" id="IPR025850">
    <property type="entry name" value="SUKH-3"/>
</dbReference>
<name>A0ABP5RJQ1_9ACTN</name>
<sequence length="315" mass="33660">MSGHDIPNGLRTALANAGWTEDRDATPTARRWLLETMATTKPTAAFTWQLFPQAQHLLSRYAGLTLRPIGPGAEVAARGCVIDPREARHAGAAFASLAQLVDSAVFPIGSTEGSPLAVDAHGRLFLLNHAGWWFLGADPLEGLARLVEGFAPARVSSQGRWLALAPLPQEVYRRSRSASSHDEPDPLGALLRTAMVTAYELRRCQLITPRMLRLVALGGERPPRLDREYPLGAQSLDQHAAEITADARLPQTDGHQQFQARLSGPGGWDCLVTQGTGGDQEVVLRRLAPQDAAADASAAVAAFAAAIDSYAVPCG</sequence>
<dbReference type="Pfam" id="PF14433">
    <property type="entry name" value="SUKH-3"/>
    <property type="match status" value="1"/>
</dbReference>
<dbReference type="RefSeq" id="WP_344639281.1">
    <property type="nucleotide sequence ID" value="NZ_BAAATR010000030.1"/>
</dbReference>
<accession>A0ABP5RJQ1</accession>
<protein>
    <submittedName>
        <fullName evidence="1">Uncharacterized protein</fullName>
    </submittedName>
</protein>
<dbReference type="Proteomes" id="UP001500305">
    <property type="component" value="Unassembled WGS sequence"/>
</dbReference>
<gene>
    <name evidence="1" type="ORF">GCM10010430_55940</name>
</gene>
<evidence type="ECO:0000313" key="1">
    <source>
        <dbReference type="EMBL" id="GAA2264127.1"/>
    </source>
</evidence>
<dbReference type="EMBL" id="BAAATR010000030">
    <property type="protein sequence ID" value="GAA2264127.1"/>
    <property type="molecule type" value="Genomic_DNA"/>
</dbReference>
<reference evidence="2" key="1">
    <citation type="journal article" date="2019" name="Int. J. Syst. Evol. Microbiol.">
        <title>The Global Catalogue of Microorganisms (GCM) 10K type strain sequencing project: providing services to taxonomists for standard genome sequencing and annotation.</title>
        <authorList>
            <consortium name="The Broad Institute Genomics Platform"/>
            <consortium name="The Broad Institute Genome Sequencing Center for Infectious Disease"/>
            <person name="Wu L."/>
            <person name="Ma J."/>
        </authorList>
    </citation>
    <scope>NUCLEOTIDE SEQUENCE [LARGE SCALE GENOMIC DNA]</scope>
    <source>
        <strain evidence="2">JCM 7356</strain>
    </source>
</reference>